<dbReference type="AlphaFoldDB" id="A0A2R5EYM0"/>
<comment type="catalytic activity">
    <reaction evidence="4 5">
        <text>O-phospho-L-tyrosyl-[protein] + H2O = L-tyrosyl-[protein] + phosphate</text>
        <dbReference type="Rhea" id="RHEA:10684"/>
        <dbReference type="Rhea" id="RHEA-COMP:10136"/>
        <dbReference type="Rhea" id="RHEA-COMP:20101"/>
        <dbReference type="ChEBI" id="CHEBI:15377"/>
        <dbReference type="ChEBI" id="CHEBI:43474"/>
        <dbReference type="ChEBI" id="CHEBI:46858"/>
        <dbReference type="ChEBI" id="CHEBI:61978"/>
        <dbReference type="EC" id="3.1.3.48"/>
    </reaction>
</comment>
<keyword evidence="7" id="KW-1185">Reference proteome</keyword>
<dbReference type="GO" id="GO:0030145">
    <property type="term" value="F:manganese ion binding"/>
    <property type="evidence" value="ECO:0007669"/>
    <property type="project" value="UniProtKB-UniRule"/>
</dbReference>
<evidence type="ECO:0000256" key="4">
    <source>
        <dbReference type="ARBA" id="ARBA00051722"/>
    </source>
</evidence>
<evidence type="ECO:0000313" key="7">
    <source>
        <dbReference type="Proteomes" id="UP000245202"/>
    </source>
</evidence>
<comment type="similarity">
    <text evidence="1 5">Belongs to the metallo-dependent hydrolases superfamily. CpsB/CapC family.</text>
</comment>
<comment type="caution">
    <text evidence="6">The sequence shown here is derived from an EMBL/GenBank/DDBJ whole genome shotgun (WGS) entry which is preliminary data.</text>
</comment>
<dbReference type="InterPro" id="IPR016195">
    <property type="entry name" value="Pol/histidinol_Pase-like"/>
</dbReference>
<dbReference type="PANTHER" id="PTHR39181:SF1">
    <property type="entry name" value="TYROSINE-PROTEIN PHOSPHATASE YWQE"/>
    <property type="match status" value="1"/>
</dbReference>
<organism evidence="6 7">
    <name type="scientific">Paenibacillus agaridevorans</name>
    <dbReference type="NCBI Taxonomy" id="171404"/>
    <lineage>
        <taxon>Bacteria</taxon>
        <taxon>Bacillati</taxon>
        <taxon>Bacillota</taxon>
        <taxon>Bacilli</taxon>
        <taxon>Bacillales</taxon>
        <taxon>Paenibacillaceae</taxon>
        <taxon>Paenibacillus</taxon>
    </lineage>
</organism>
<dbReference type="Pfam" id="PF19567">
    <property type="entry name" value="CpsB_CapC"/>
    <property type="match status" value="1"/>
</dbReference>
<dbReference type="RefSeq" id="WP_108993395.1">
    <property type="nucleotide sequence ID" value="NZ_BDQX01000167.1"/>
</dbReference>
<evidence type="ECO:0000256" key="2">
    <source>
        <dbReference type="ARBA" id="ARBA00022801"/>
    </source>
</evidence>
<dbReference type="EMBL" id="BDQX01000167">
    <property type="protein sequence ID" value="GBG08444.1"/>
    <property type="molecule type" value="Genomic_DNA"/>
</dbReference>
<dbReference type="PIRSF" id="PIRSF016557">
    <property type="entry name" value="Caps_synth_CpsB"/>
    <property type="match status" value="1"/>
</dbReference>
<evidence type="ECO:0000256" key="5">
    <source>
        <dbReference type="PIRNR" id="PIRNR016557"/>
    </source>
</evidence>
<dbReference type="SUPFAM" id="SSF89550">
    <property type="entry name" value="PHP domain-like"/>
    <property type="match status" value="1"/>
</dbReference>
<evidence type="ECO:0000256" key="3">
    <source>
        <dbReference type="ARBA" id="ARBA00022912"/>
    </source>
</evidence>
<keyword evidence="2 5" id="KW-0378">Hydrolase</keyword>
<protein>
    <recommendedName>
        <fullName evidence="5">Tyrosine-protein phosphatase</fullName>
        <ecNumber evidence="5">3.1.3.48</ecNumber>
    </recommendedName>
</protein>
<dbReference type="GO" id="GO:0004725">
    <property type="term" value="F:protein tyrosine phosphatase activity"/>
    <property type="evidence" value="ECO:0007669"/>
    <property type="project" value="UniProtKB-UniRule"/>
</dbReference>
<keyword evidence="3 5" id="KW-0904">Protein phosphatase</keyword>
<dbReference type="InterPro" id="IPR016667">
    <property type="entry name" value="Caps_polysacc_synth_CpsB/CapC"/>
</dbReference>
<name>A0A2R5EYM0_9BACL</name>
<accession>A0A2R5EYM0</accession>
<dbReference type="Gene3D" id="3.20.20.140">
    <property type="entry name" value="Metal-dependent hydrolases"/>
    <property type="match status" value="1"/>
</dbReference>
<evidence type="ECO:0000313" key="6">
    <source>
        <dbReference type="EMBL" id="GBG08444.1"/>
    </source>
</evidence>
<evidence type="ECO:0000256" key="1">
    <source>
        <dbReference type="ARBA" id="ARBA00005750"/>
    </source>
</evidence>
<dbReference type="PANTHER" id="PTHR39181">
    <property type="entry name" value="TYROSINE-PROTEIN PHOSPHATASE YWQE"/>
    <property type="match status" value="1"/>
</dbReference>
<sequence length="262" mass="29112">MIDIHTHILPGIDDGAANAEDVAELARAACEDGITLLIATPHHANGAYLNPAAGILTLVEECNEQWQESGIPLRVYPGQEIRVHDDLLDAWHRGELLTLAGSRFILLEMPSSRIPKGMSELVHELVLLGLTPVIAHPERNAEVVKHPERLEELVEIGACAQVTTHSLLGGFGRRIEQTSMELMRRGCIHLLSSDAHHVQRRGFRMSEAYSFIERTMGEQWVVYLKTNAAGILHDRPFGEQPYIDQTRSGGKVKKLLSTIFAR</sequence>
<gene>
    <name evidence="6" type="ORF">PAT3040_03026</name>
</gene>
<dbReference type="Proteomes" id="UP000245202">
    <property type="component" value="Unassembled WGS sequence"/>
</dbReference>
<reference evidence="6 7" key="1">
    <citation type="submission" date="2017-08" db="EMBL/GenBank/DDBJ databases">
        <title>Substantial Increase in Enzyme Production by Combined Drug-Resistance Mutations in Paenibacillus agaridevorans.</title>
        <authorList>
            <person name="Tanaka Y."/>
            <person name="Funane K."/>
            <person name="Hosaka T."/>
            <person name="Shiwa Y."/>
            <person name="Fujita N."/>
            <person name="Miyazaki T."/>
            <person name="Yoshikawa H."/>
            <person name="Murakami K."/>
            <person name="Kasahara K."/>
            <person name="Inaoka T."/>
            <person name="Hiraga Y."/>
            <person name="Ochi K."/>
        </authorList>
    </citation>
    <scope>NUCLEOTIDE SEQUENCE [LARGE SCALE GENOMIC DNA]</scope>
    <source>
        <strain evidence="6 7">T-3040</strain>
    </source>
</reference>
<dbReference type="EC" id="3.1.3.48" evidence="5"/>
<proteinExistence type="inferred from homology"/>